<accession>A0A0G1DB92</accession>
<dbReference type="Proteomes" id="UP000034894">
    <property type="component" value="Unassembled WGS sequence"/>
</dbReference>
<evidence type="ECO:0000256" key="3">
    <source>
        <dbReference type="SAM" id="Phobius"/>
    </source>
</evidence>
<keyword evidence="3" id="KW-0472">Membrane</keyword>
<keyword evidence="3" id="KW-0812">Transmembrane</keyword>
<gene>
    <name evidence="5" type="ORF">UV73_C0022G0004</name>
</gene>
<dbReference type="STRING" id="1618443.UV73_C0022G0004"/>
<feature type="domain" description="DUF5667" evidence="4">
    <location>
        <begin position="77"/>
        <end position="180"/>
    </location>
</feature>
<keyword evidence="3" id="KW-1133">Transmembrane helix</keyword>
<protein>
    <recommendedName>
        <fullName evidence="4">DUF5667 domain-containing protein</fullName>
    </recommendedName>
</protein>
<evidence type="ECO:0000259" key="4">
    <source>
        <dbReference type="Pfam" id="PF18915"/>
    </source>
</evidence>
<organism evidence="5 6">
    <name type="scientific">Candidatus Gottesmanbacteria bacterium GW2011_GWA2_43_14</name>
    <dbReference type="NCBI Taxonomy" id="1618443"/>
    <lineage>
        <taxon>Bacteria</taxon>
        <taxon>Candidatus Gottesmaniibacteriota</taxon>
    </lineage>
</organism>
<dbReference type="AlphaFoldDB" id="A0A0G1DB92"/>
<evidence type="ECO:0000256" key="2">
    <source>
        <dbReference type="SAM" id="MobiDB-lite"/>
    </source>
</evidence>
<proteinExistence type="predicted"/>
<feature type="region of interest" description="Disordered" evidence="2">
    <location>
        <begin position="184"/>
        <end position="235"/>
    </location>
</feature>
<evidence type="ECO:0000313" key="6">
    <source>
        <dbReference type="Proteomes" id="UP000034894"/>
    </source>
</evidence>
<sequence length="235" mass="26164">MEDISKYREIISELSSLRAVAPRPAFRARFENLLIPALPSKKAGGFFFSFAVRLAILLIAFIVFGTTGIVLAAGQSKPGSFLYPVRQLVQNAKLAVATNPSTRALLHLEKARDKVEEMQTSASDRKTEQFEQKAEDYKKDIGKAVEEVQKSGIQQEKTAETVNEFLENQTRTLEELMTAAPTQNQPALEKAIDASQQGQEKMLEVQPENIPTPSNQSQSGNNEFGQEKANEHRNR</sequence>
<feature type="coiled-coil region" evidence="1">
    <location>
        <begin position="108"/>
        <end position="147"/>
    </location>
</feature>
<feature type="compositionally biased region" description="Basic and acidic residues" evidence="2">
    <location>
        <begin position="225"/>
        <end position="235"/>
    </location>
</feature>
<evidence type="ECO:0000256" key="1">
    <source>
        <dbReference type="SAM" id="Coils"/>
    </source>
</evidence>
<keyword evidence="1" id="KW-0175">Coiled coil</keyword>
<reference evidence="5 6" key="1">
    <citation type="journal article" date="2015" name="Nature">
        <title>rRNA introns, odd ribosomes, and small enigmatic genomes across a large radiation of phyla.</title>
        <authorList>
            <person name="Brown C.T."/>
            <person name="Hug L.A."/>
            <person name="Thomas B.C."/>
            <person name="Sharon I."/>
            <person name="Castelle C.J."/>
            <person name="Singh A."/>
            <person name="Wilkins M.J."/>
            <person name="Williams K.H."/>
            <person name="Banfield J.F."/>
        </authorList>
    </citation>
    <scope>NUCLEOTIDE SEQUENCE [LARGE SCALE GENOMIC DNA]</scope>
</reference>
<feature type="compositionally biased region" description="Polar residues" evidence="2">
    <location>
        <begin position="209"/>
        <end position="224"/>
    </location>
</feature>
<name>A0A0G1DB92_9BACT</name>
<dbReference type="EMBL" id="LCFP01000022">
    <property type="protein sequence ID" value="KKS95140.1"/>
    <property type="molecule type" value="Genomic_DNA"/>
</dbReference>
<feature type="transmembrane region" description="Helical" evidence="3">
    <location>
        <begin position="46"/>
        <end position="73"/>
    </location>
</feature>
<evidence type="ECO:0000313" key="5">
    <source>
        <dbReference type="EMBL" id="KKS95140.1"/>
    </source>
</evidence>
<dbReference type="Pfam" id="PF18915">
    <property type="entry name" value="DUF5667"/>
    <property type="match status" value="1"/>
</dbReference>
<dbReference type="InterPro" id="IPR043725">
    <property type="entry name" value="DUF5667"/>
</dbReference>
<comment type="caution">
    <text evidence="5">The sequence shown here is derived from an EMBL/GenBank/DDBJ whole genome shotgun (WGS) entry which is preliminary data.</text>
</comment>